<feature type="region of interest" description="Disordered" evidence="1">
    <location>
        <begin position="396"/>
        <end position="463"/>
    </location>
</feature>
<feature type="compositionally biased region" description="Acidic residues" evidence="1">
    <location>
        <begin position="493"/>
        <end position="502"/>
    </location>
</feature>
<evidence type="ECO:0000256" key="1">
    <source>
        <dbReference type="SAM" id="MobiDB-lite"/>
    </source>
</evidence>
<feature type="region of interest" description="Disordered" evidence="1">
    <location>
        <begin position="230"/>
        <end position="253"/>
    </location>
</feature>
<evidence type="ECO:0000259" key="2">
    <source>
        <dbReference type="Pfam" id="PF20945"/>
    </source>
</evidence>
<dbReference type="AlphaFoldDB" id="A0AAE0PJL1"/>
<organism evidence="3 4">
    <name type="scientific">Sordaria brevicollis</name>
    <dbReference type="NCBI Taxonomy" id="83679"/>
    <lineage>
        <taxon>Eukaryota</taxon>
        <taxon>Fungi</taxon>
        <taxon>Dikarya</taxon>
        <taxon>Ascomycota</taxon>
        <taxon>Pezizomycotina</taxon>
        <taxon>Sordariomycetes</taxon>
        <taxon>Sordariomycetidae</taxon>
        <taxon>Sordariales</taxon>
        <taxon>Sordariaceae</taxon>
        <taxon>Sordaria</taxon>
    </lineage>
</organism>
<dbReference type="GO" id="GO:0000172">
    <property type="term" value="C:ribonuclease MRP complex"/>
    <property type="evidence" value="ECO:0007669"/>
    <property type="project" value="InterPro"/>
</dbReference>
<evidence type="ECO:0000313" key="3">
    <source>
        <dbReference type="EMBL" id="KAK3401180.1"/>
    </source>
</evidence>
<evidence type="ECO:0000313" key="4">
    <source>
        <dbReference type="Proteomes" id="UP001281003"/>
    </source>
</evidence>
<name>A0AAE0PJL1_SORBR</name>
<dbReference type="GO" id="GO:0000466">
    <property type="term" value="P:maturation of 5.8S rRNA from tricistronic rRNA transcript (SSU-rRNA, 5.8S rRNA, LSU-rRNA)"/>
    <property type="evidence" value="ECO:0007669"/>
    <property type="project" value="TreeGrafter"/>
</dbReference>
<feature type="compositionally biased region" description="Low complexity" evidence="1">
    <location>
        <begin position="46"/>
        <end position="60"/>
    </location>
</feature>
<sequence length="502" mass="55412">MNRNPGSKPNSKPSSKAKQKLTNNPRPTSTTQQPPSSKPSEPEPPTTTISTLSSLPPSISNDPSSLLPILTPAFEILSRFHHRNKNQHRLSKWWAEADMLRRHLRKLIEAANEWCDKEPEREARRRKEEQKRKKREKNERLGRFGKVGEDDEGKEGEDDKELEEVRVRAEYLRGTLGPRAYFAFSQLTADRQFAHLGLMLLGVLAQVDKALSVFASIPIDNDDGAVADEAAEDASTAVNATSDAPKQQHNDTGVAVSREELLAMMSAPGSGTPVSRDGRDQPLPTTEIENEGATEEGRKVKAKSGKKRPSDDEDTSVPEKKVKKKRKTEGDGDDMDDIFASFNKLKKAKKEKRAMTKQTEDGDGDDIDEIFASFDKPFKKKKTTTTMATATTTLTTSETATTTATQSTTKLTTTTVESSAPTKAPVEAEPEPEPEAPQDDLNSIFASLEKPKKKKPKEKKTDDLDDIFAAFDKPTSSKSTKIKKKKRTGAGADEFDDIFGGL</sequence>
<keyword evidence="4" id="KW-1185">Reference proteome</keyword>
<dbReference type="Pfam" id="PF20945">
    <property type="entry name" value="RMP1"/>
    <property type="match status" value="2"/>
</dbReference>
<dbReference type="InterPro" id="IPR047205">
    <property type="entry name" value="RMP1"/>
</dbReference>
<reference evidence="3" key="2">
    <citation type="submission" date="2023-07" db="EMBL/GenBank/DDBJ databases">
        <authorList>
            <consortium name="Lawrence Berkeley National Laboratory"/>
            <person name="Haridas S."/>
            <person name="Hensen N."/>
            <person name="Bonometti L."/>
            <person name="Westerberg I."/>
            <person name="Brannstrom I.O."/>
            <person name="Guillou S."/>
            <person name="Cros-Aarteil S."/>
            <person name="Calhoun S."/>
            <person name="Kuo A."/>
            <person name="Mondo S."/>
            <person name="Pangilinan J."/>
            <person name="Riley R."/>
            <person name="LaButti K."/>
            <person name="Andreopoulos B."/>
            <person name="Lipzen A."/>
            <person name="Chen C."/>
            <person name="Yanf M."/>
            <person name="Daum C."/>
            <person name="Ng V."/>
            <person name="Clum A."/>
            <person name="Steindorff A."/>
            <person name="Ohm R."/>
            <person name="Martin F."/>
            <person name="Silar P."/>
            <person name="Natvig D."/>
            <person name="Lalanne C."/>
            <person name="Gautier V."/>
            <person name="Ament-velasquez S.L."/>
            <person name="Kruys A."/>
            <person name="Hutchinson M.I."/>
            <person name="Powell A.J."/>
            <person name="Barry K."/>
            <person name="Miller A.N."/>
            <person name="Grigoriev I.V."/>
            <person name="Debuchy R."/>
            <person name="Gladieux P."/>
            <person name="Thoren M.H."/>
            <person name="Johannesson H."/>
        </authorList>
    </citation>
    <scope>NUCLEOTIDE SEQUENCE</scope>
    <source>
        <strain evidence="3">FGSC 1904</strain>
    </source>
</reference>
<feature type="compositionally biased region" description="Low complexity" evidence="1">
    <location>
        <begin position="27"/>
        <end position="39"/>
    </location>
</feature>
<feature type="domain" description="RNase MRP protein 1 RNA binding" evidence="2">
    <location>
        <begin position="76"/>
        <end position="136"/>
    </location>
</feature>
<feature type="region of interest" description="Disordered" evidence="1">
    <location>
        <begin position="475"/>
        <end position="502"/>
    </location>
</feature>
<feature type="compositionally biased region" description="Low complexity" evidence="1">
    <location>
        <begin position="1"/>
        <end position="16"/>
    </location>
</feature>
<dbReference type="PANTHER" id="PTHR37792:SF1">
    <property type="entry name" value="RIBONUCLEASE MRP PROTEIN SUBUNIT RMP1"/>
    <property type="match status" value="1"/>
</dbReference>
<protein>
    <recommendedName>
        <fullName evidence="2">RNase MRP protein 1 RNA binding domain-containing protein</fullName>
    </recommendedName>
</protein>
<comment type="caution">
    <text evidence="3">The sequence shown here is derived from an EMBL/GenBank/DDBJ whole genome shotgun (WGS) entry which is preliminary data.</text>
</comment>
<dbReference type="GO" id="GO:0000294">
    <property type="term" value="P:nuclear-transcribed mRNA catabolic process, RNase MRP-dependent"/>
    <property type="evidence" value="ECO:0007669"/>
    <property type="project" value="TreeGrafter"/>
</dbReference>
<accession>A0AAE0PJL1</accession>
<dbReference type="Proteomes" id="UP001281003">
    <property type="component" value="Unassembled WGS sequence"/>
</dbReference>
<dbReference type="EMBL" id="JAUTDP010000003">
    <property type="protein sequence ID" value="KAK3401180.1"/>
    <property type="molecule type" value="Genomic_DNA"/>
</dbReference>
<dbReference type="CDD" id="cd22573">
    <property type="entry name" value="RMP1_RBD"/>
    <property type="match status" value="1"/>
</dbReference>
<feature type="compositionally biased region" description="Acidic residues" evidence="1">
    <location>
        <begin position="428"/>
        <end position="438"/>
    </location>
</feature>
<feature type="compositionally biased region" description="Acidic residues" evidence="1">
    <location>
        <begin position="149"/>
        <end position="161"/>
    </location>
</feature>
<dbReference type="GO" id="GO:0042134">
    <property type="term" value="F:rRNA primary transcript binding"/>
    <property type="evidence" value="ECO:0007669"/>
    <property type="project" value="InterPro"/>
</dbReference>
<dbReference type="PANTHER" id="PTHR37792">
    <property type="entry name" value="RIBONUCLEASE MRP PROTEIN SUBUNIT RMP1"/>
    <property type="match status" value="1"/>
</dbReference>
<feature type="region of interest" description="Disordered" evidence="1">
    <location>
        <begin position="266"/>
        <end position="368"/>
    </location>
</feature>
<dbReference type="InterPro" id="IPR047204">
    <property type="entry name" value="RMP1_RBD"/>
</dbReference>
<gene>
    <name evidence="3" type="ORF">B0T20DRAFT_162425</name>
</gene>
<feature type="region of interest" description="Disordered" evidence="1">
    <location>
        <begin position="1"/>
        <end position="60"/>
    </location>
</feature>
<feature type="compositionally biased region" description="Basic and acidic residues" evidence="1">
    <location>
        <begin position="117"/>
        <end position="148"/>
    </location>
</feature>
<proteinExistence type="predicted"/>
<feature type="compositionally biased region" description="Low complexity" evidence="1">
    <location>
        <begin position="396"/>
        <end position="415"/>
    </location>
</feature>
<feature type="compositionally biased region" description="Polar residues" evidence="1">
    <location>
        <begin position="236"/>
        <end position="251"/>
    </location>
</feature>
<feature type="domain" description="RNase MRP protein 1 RNA binding" evidence="2">
    <location>
        <begin position="157"/>
        <end position="206"/>
    </location>
</feature>
<feature type="region of interest" description="Disordered" evidence="1">
    <location>
        <begin position="117"/>
        <end position="161"/>
    </location>
</feature>
<reference evidence="3" key="1">
    <citation type="journal article" date="2023" name="Mol. Phylogenet. Evol.">
        <title>Genome-scale phylogeny and comparative genomics of the fungal order Sordariales.</title>
        <authorList>
            <person name="Hensen N."/>
            <person name="Bonometti L."/>
            <person name="Westerberg I."/>
            <person name="Brannstrom I.O."/>
            <person name="Guillou S."/>
            <person name="Cros-Aarteil S."/>
            <person name="Calhoun S."/>
            <person name="Haridas S."/>
            <person name="Kuo A."/>
            <person name="Mondo S."/>
            <person name="Pangilinan J."/>
            <person name="Riley R."/>
            <person name="LaButti K."/>
            <person name="Andreopoulos B."/>
            <person name="Lipzen A."/>
            <person name="Chen C."/>
            <person name="Yan M."/>
            <person name="Daum C."/>
            <person name="Ng V."/>
            <person name="Clum A."/>
            <person name="Steindorff A."/>
            <person name="Ohm R.A."/>
            <person name="Martin F."/>
            <person name="Silar P."/>
            <person name="Natvig D.O."/>
            <person name="Lalanne C."/>
            <person name="Gautier V."/>
            <person name="Ament-Velasquez S.L."/>
            <person name="Kruys A."/>
            <person name="Hutchinson M.I."/>
            <person name="Powell A.J."/>
            <person name="Barry K."/>
            <person name="Miller A.N."/>
            <person name="Grigoriev I.V."/>
            <person name="Debuchy R."/>
            <person name="Gladieux P."/>
            <person name="Hiltunen Thoren M."/>
            <person name="Johannesson H."/>
        </authorList>
    </citation>
    <scope>NUCLEOTIDE SEQUENCE</scope>
    <source>
        <strain evidence="3">FGSC 1904</strain>
    </source>
</reference>